<organism evidence="3">
    <name type="scientific">Procambarus clarkii</name>
    <name type="common">Red swamp crayfish</name>
    <dbReference type="NCBI Taxonomy" id="6728"/>
    <lineage>
        <taxon>Eukaryota</taxon>
        <taxon>Metazoa</taxon>
        <taxon>Ecdysozoa</taxon>
        <taxon>Arthropoda</taxon>
        <taxon>Crustacea</taxon>
        <taxon>Multicrustacea</taxon>
        <taxon>Malacostraca</taxon>
        <taxon>Eumalacostraca</taxon>
        <taxon>Eucarida</taxon>
        <taxon>Decapoda</taxon>
        <taxon>Pleocyemata</taxon>
        <taxon>Astacidea</taxon>
        <taxon>Astacoidea</taxon>
        <taxon>Cambaridae</taxon>
        <taxon>Procambarus</taxon>
    </lineage>
</organism>
<accession>A0A5J6DEU3</accession>
<keyword evidence="1" id="KW-0732">Signal</keyword>
<dbReference type="GeneID" id="123769829"/>
<dbReference type="AlphaFoldDB" id="A0A5J6DEU3"/>
<feature type="chain" id="PRO_5023826619" evidence="1">
    <location>
        <begin position="20"/>
        <end position="180"/>
    </location>
</feature>
<dbReference type="PROSITE" id="PS51390">
    <property type="entry name" value="WAP"/>
    <property type="match status" value="2"/>
</dbReference>
<feature type="signal peptide" evidence="1">
    <location>
        <begin position="1"/>
        <end position="19"/>
    </location>
</feature>
<dbReference type="InterPro" id="IPR008197">
    <property type="entry name" value="WAP_dom"/>
</dbReference>
<dbReference type="GO" id="GO:0030414">
    <property type="term" value="F:peptidase inhibitor activity"/>
    <property type="evidence" value="ECO:0007669"/>
    <property type="project" value="InterPro"/>
</dbReference>
<dbReference type="OrthoDB" id="6333653at2759"/>
<reference evidence="3" key="2">
    <citation type="submission" date="2019-08" db="EMBL/GenBank/DDBJ databases">
        <authorList>
            <person name="Zhang Y.-X."/>
            <person name="Wang X.-W."/>
        </authorList>
    </citation>
    <scope>NUCLEOTIDE SEQUENCE</scope>
</reference>
<reference evidence="3" key="1">
    <citation type="journal article" date="2019" name="Fish Shellfish Immunol.">
        <title>First identification and characterization of a triple WAP domain containing protein in Procambarus clarkii provides new insights into the classification and evolution of WAP proteins in crustacean.</title>
        <authorList>
            <person name="Zhang Y.X."/>
            <person name="Wang J.X."/>
            <person name="Wang X.W."/>
        </authorList>
    </citation>
    <scope>NUCLEOTIDE SEQUENCE</scope>
</reference>
<sequence>MTPLIFSAAFCWVVAVAGAVSPPFIPVPPNQALSPCPPQDSNGYFCDEQCTGDVQCGPNRYCCQVACGNTCMERYQQQQSPKCPPPDPRINCFVFLHQCNNDDQCSRNGRPGLCCLEPACGRHCVDADTTPIQPYGCPNPNSFGRFCFVFRNQCDSHRQCQKSGRGRRCCLVAGCGRECM</sequence>
<name>A0A5J6DEU3_PROCL</name>
<dbReference type="Pfam" id="PF00095">
    <property type="entry name" value="WAP"/>
    <property type="match status" value="1"/>
</dbReference>
<evidence type="ECO:0000256" key="1">
    <source>
        <dbReference type="SAM" id="SignalP"/>
    </source>
</evidence>
<feature type="domain" description="WAP" evidence="2">
    <location>
        <begin position="129"/>
        <end position="180"/>
    </location>
</feature>
<dbReference type="EMBL" id="MN296711">
    <property type="protein sequence ID" value="QER91040.1"/>
    <property type="molecule type" value="mRNA"/>
</dbReference>
<proteinExistence type="evidence at transcript level"/>
<dbReference type="RefSeq" id="XP_045617112.1">
    <property type="nucleotide sequence ID" value="XM_045761156.2"/>
</dbReference>
<dbReference type="KEGG" id="pcla:123769829"/>
<evidence type="ECO:0000313" key="3">
    <source>
        <dbReference type="EMBL" id="QER91040.1"/>
    </source>
</evidence>
<feature type="domain" description="WAP" evidence="2">
    <location>
        <begin position="28"/>
        <end position="75"/>
    </location>
</feature>
<protein>
    <submittedName>
        <fullName evidence="3">Triple WAP domain containing protein</fullName>
    </submittedName>
</protein>
<evidence type="ECO:0000259" key="2">
    <source>
        <dbReference type="PROSITE" id="PS51390"/>
    </source>
</evidence>
<dbReference type="GO" id="GO:0005576">
    <property type="term" value="C:extracellular region"/>
    <property type="evidence" value="ECO:0007669"/>
    <property type="project" value="InterPro"/>
</dbReference>